<dbReference type="Pfam" id="PF02576">
    <property type="entry name" value="RimP_N"/>
    <property type="match status" value="1"/>
</dbReference>
<accession>A0A0S3QRF8</accession>
<sequence length="152" mass="17530">MDRREIEERVEKLLEPILKDLGLSLYDVEWLSSGRHNYLRVFIDKPGGVTVGDCERVSQEIGDILDVEDFIHVSYYLEVSSPGLTRELKKPRHYLKSIGELVKVVLKEPVAGRKELEGIIKDADEDGFILFLEEADEWIPYEIVAKAKLLFR</sequence>
<keyword evidence="2 3" id="KW-0690">Ribosome biogenesis</keyword>
<name>A0A0S3QRF8_THET7</name>
<comment type="subcellular location">
    <subcellularLocation>
        <location evidence="3">Cytoplasm</location>
    </subcellularLocation>
</comment>
<dbReference type="SUPFAM" id="SSF74942">
    <property type="entry name" value="YhbC-like, C-terminal domain"/>
    <property type="match status" value="1"/>
</dbReference>
<dbReference type="GO" id="GO:0000028">
    <property type="term" value="P:ribosomal small subunit assembly"/>
    <property type="evidence" value="ECO:0007669"/>
    <property type="project" value="TreeGrafter"/>
</dbReference>
<evidence type="ECO:0000256" key="2">
    <source>
        <dbReference type="ARBA" id="ARBA00022517"/>
    </source>
</evidence>
<dbReference type="OrthoDB" id="9805006at2"/>
<feature type="domain" description="Ribosome maturation factor RimP N-terminal" evidence="4">
    <location>
        <begin position="13"/>
        <end position="84"/>
    </location>
</feature>
<dbReference type="InterPro" id="IPR003728">
    <property type="entry name" value="Ribosome_maturation_RimP"/>
</dbReference>
<dbReference type="InterPro" id="IPR028998">
    <property type="entry name" value="RimP_C"/>
</dbReference>
<keyword evidence="7" id="KW-1185">Reference proteome</keyword>
<dbReference type="KEGG" id="ttk:TST_0100"/>
<dbReference type="InterPro" id="IPR036847">
    <property type="entry name" value="RimP_C_sf"/>
</dbReference>
<dbReference type="EMBL" id="AP013035">
    <property type="protein sequence ID" value="BAT70910.1"/>
    <property type="molecule type" value="Genomic_DNA"/>
</dbReference>
<dbReference type="HAMAP" id="MF_01077">
    <property type="entry name" value="RimP"/>
    <property type="match status" value="1"/>
</dbReference>
<dbReference type="PATRIC" id="fig|1298851.3.peg.103"/>
<dbReference type="Gene3D" id="2.30.30.180">
    <property type="entry name" value="Ribosome maturation factor RimP, C-terminal domain"/>
    <property type="match status" value="1"/>
</dbReference>
<dbReference type="GO" id="GO:0005829">
    <property type="term" value="C:cytosol"/>
    <property type="evidence" value="ECO:0007669"/>
    <property type="project" value="TreeGrafter"/>
</dbReference>
<dbReference type="Gene3D" id="3.30.300.70">
    <property type="entry name" value="RimP-like superfamily, N-terminal"/>
    <property type="match status" value="1"/>
</dbReference>
<gene>
    <name evidence="3 6" type="primary">rimP</name>
    <name evidence="6" type="ORF">TST_0100</name>
</gene>
<dbReference type="PANTHER" id="PTHR33867">
    <property type="entry name" value="RIBOSOME MATURATION FACTOR RIMP"/>
    <property type="match status" value="1"/>
</dbReference>
<dbReference type="PANTHER" id="PTHR33867:SF1">
    <property type="entry name" value="RIBOSOME MATURATION FACTOR RIMP"/>
    <property type="match status" value="1"/>
</dbReference>
<dbReference type="SUPFAM" id="SSF75420">
    <property type="entry name" value="YhbC-like, N-terminal domain"/>
    <property type="match status" value="1"/>
</dbReference>
<proteinExistence type="inferred from homology"/>
<comment type="similarity">
    <text evidence="3">Belongs to the RimP family.</text>
</comment>
<dbReference type="GO" id="GO:0006412">
    <property type="term" value="P:translation"/>
    <property type="evidence" value="ECO:0007669"/>
    <property type="project" value="TreeGrafter"/>
</dbReference>
<dbReference type="FunFam" id="3.30.300.70:FF:000001">
    <property type="entry name" value="Ribosome maturation factor RimP"/>
    <property type="match status" value="1"/>
</dbReference>
<dbReference type="InterPro" id="IPR028989">
    <property type="entry name" value="RimP_N"/>
</dbReference>
<evidence type="ECO:0000313" key="6">
    <source>
        <dbReference type="EMBL" id="BAT70910.1"/>
    </source>
</evidence>
<dbReference type="AlphaFoldDB" id="A0A0S3QRF8"/>
<organism evidence="6 7">
    <name type="scientific">Thermosulfidibacter takaii (strain DSM 17441 / JCM 13301 / NBRC 103674 / ABI70S6)</name>
    <dbReference type="NCBI Taxonomy" id="1298851"/>
    <lineage>
        <taxon>Bacteria</taxon>
        <taxon>Pseudomonadati</taxon>
        <taxon>Thermosulfidibacterota</taxon>
        <taxon>Thermosulfidibacteria</taxon>
        <taxon>Thermosulfidibacterales</taxon>
        <taxon>Thermosulfidibacteraceae</taxon>
    </lineage>
</organism>
<evidence type="ECO:0000256" key="3">
    <source>
        <dbReference type="HAMAP-Rule" id="MF_01077"/>
    </source>
</evidence>
<dbReference type="Proteomes" id="UP000063234">
    <property type="component" value="Chromosome"/>
</dbReference>
<evidence type="ECO:0000259" key="5">
    <source>
        <dbReference type="Pfam" id="PF17384"/>
    </source>
</evidence>
<evidence type="ECO:0000313" key="7">
    <source>
        <dbReference type="Proteomes" id="UP000063234"/>
    </source>
</evidence>
<keyword evidence="1 3" id="KW-0963">Cytoplasm</keyword>
<feature type="domain" description="Ribosome maturation factor RimP C-terminal" evidence="5">
    <location>
        <begin position="88"/>
        <end position="151"/>
    </location>
</feature>
<evidence type="ECO:0000259" key="4">
    <source>
        <dbReference type="Pfam" id="PF02576"/>
    </source>
</evidence>
<dbReference type="Pfam" id="PF17384">
    <property type="entry name" value="DUF150_C"/>
    <property type="match status" value="1"/>
</dbReference>
<comment type="function">
    <text evidence="3">Required for maturation of 30S ribosomal subunits.</text>
</comment>
<dbReference type="RefSeq" id="WP_068548650.1">
    <property type="nucleotide sequence ID" value="NZ_AP013035.1"/>
</dbReference>
<dbReference type="InterPro" id="IPR035956">
    <property type="entry name" value="RimP_N_sf"/>
</dbReference>
<dbReference type="STRING" id="1298851.TST_0100"/>
<evidence type="ECO:0000256" key="1">
    <source>
        <dbReference type="ARBA" id="ARBA00022490"/>
    </source>
</evidence>
<protein>
    <recommendedName>
        <fullName evidence="3">Ribosome maturation factor RimP</fullName>
    </recommendedName>
</protein>
<dbReference type="CDD" id="cd01734">
    <property type="entry name" value="YlxS_C"/>
    <property type="match status" value="1"/>
</dbReference>
<reference evidence="7" key="1">
    <citation type="journal article" date="2018" name="Science">
        <title>A primordial and reversible TCA cycle in a facultatively chemolithoautotrophic thermophile.</title>
        <authorList>
            <person name="Nunoura T."/>
            <person name="Chikaraishi Y."/>
            <person name="Izaki R."/>
            <person name="Suwa T."/>
            <person name="Sato T."/>
            <person name="Harada T."/>
            <person name="Mori K."/>
            <person name="Kato Y."/>
            <person name="Miyazaki M."/>
            <person name="Shimamura S."/>
            <person name="Yanagawa K."/>
            <person name="Shuto A."/>
            <person name="Ohkouchi N."/>
            <person name="Fujita N."/>
            <person name="Takaki Y."/>
            <person name="Atomi H."/>
            <person name="Takai K."/>
        </authorList>
    </citation>
    <scope>NUCLEOTIDE SEQUENCE [LARGE SCALE GENOMIC DNA]</scope>
    <source>
        <strain evidence="7">DSM 17441 / JCM 13301 / NBRC 103674 / ABI70S6</strain>
    </source>
</reference>